<comment type="caution">
    <text evidence="1">The sequence shown here is derived from an EMBL/GenBank/DDBJ whole genome shotgun (WGS) entry which is preliminary data.</text>
</comment>
<evidence type="ECO:0000313" key="2">
    <source>
        <dbReference type="Proteomes" id="UP000292564"/>
    </source>
</evidence>
<dbReference type="RefSeq" id="WP_130510974.1">
    <property type="nucleotide sequence ID" value="NZ_SHKY01000001.1"/>
</dbReference>
<sequence length="61" mass="6911">MVEPHVHTVDEEPVRLLPDVSSLPLEAIFLEDDSALGRSVRRVLEDLRQWDERYAAHGSSA</sequence>
<organism evidence="1 2">
    <name type="scientific">Krasilnikovia cinnamomea</name>
    <dbReference type="NCBI Taxonomy" id="349313"/>
    <lineage>
        <taxon>Bacteria</taxon>
        <taxon>Bacillati</taxon>
        <taxon>Actinomycetota</taxon>
        <taxon>Actinomycetes</taxon>
        <taxon>Micromonosporales</taxon>
        <taxon>Micromonosporaceae</taxon>
        <taxon>Krasilnikovia</taxon>
    </lineage>
</organism>
<proteinExistence type="predicted"/>
<dbReference type="AlphaFoldDB" id="A0A4Q7ZMV5"/>
<protein>
    <submittedName>
        <fullName evidence="1">FXSXX-COOH protein</fullName>
    </submittedName>
</protein>
<reference evidence="1 2" key="1">
    <citation type="submission" date="2019-02" db="EMBL/GenBank/DDBJ databases">
        <title>Sequencing the genomes of 1000 actinobacteria strains.</title>
        <authorList>
            <person name="Klenk H.-P."/>
        </authorList>
    </citation>
    <scope>NUCLEOTIDE SEQUENCE [LARGE SCALE GENOMIC DNA]</scope>
    <source>
        <strain evidence="1 2">DSM 45162</strain>
    </source>
</reference>
<gene>
    <name evidence="1" type="ORF">EV385_4205</name>
</gene>
<accession>A0A4Q7ZMV5</accession>
<name>A0A4Q7ZMV5_9ACTN</name>
<evidence type="ECO:0000313" key="1">
    <source>
        <dbReference type="EMBL" id="RZU52347.1"/>
    </source>
</evidence>
<dbReference type="EMBL" id="SHKY01000001">
    <property type="protein sequence ID" value="RZU52347.1"/>
    <property type="molecule type" value="Genomic_DNA"/>
</dbReference>
<dbReference type="Proteomes" id="UP000292564">
    <property type="component" value="Unassembled WGS sequence"/>
</dbReference>
<keyword evidence="2" id="KW-1185">Reference proteome</keyword>